<comment type="similarity">
    <text evidence="2 14 15">Belongs to the TonB-dependent receptor family.</text>
</comment>
<dbReference type="RefSeq" id="WP_197953575.1">
    <property type="nucleotide sequence ID" value="NZ_CP065668.1"/>
</dbReference>
<reference evidence="18 19" key="1">
    <citation type="submission" date="2020-12" db="EMBL/GenBank/DDBJ databases">
        <title>FDA dAtabase for Regulatory Grade micrObial Sequences (FDA-ARGOS): Supporting development and validation of Infectious Disease Dx tests.</title>
        <authorList>
            <person name="Sproer C."/>
            <person name="Gronow S."/>
            <person name="Severitt S."/>
            <person name="Schroder I."/>
            <person name="Tallon L."/>
            <person name="Sadzewicz L."/>
            <person name="Zhao X."/>
            <person name="Boylan J."/>
            <person name="Ott S."/>
            <person name="Bowen H."/>
            <person name="Vavikolanu K."/>
            <person name="Mehta A."/>
            <person name="Aluvathingal J."/>
            <person name="Nadendla S."/>
            <person name="Lowell S."/>
            <person name="Myers T."/>
            <person name="Yan Y."/>
            <person name="Sichtig H."/>
        </authorList>
    </citation>
    <scope>NUCLEOTIDE SEQUENCE [LARGE SCALE GENOMIC DNA]</scope>
    <source>
        <strain evidence="18 19">FDAARGOS_909</strain>
    </source>
</reference>
<keyword evidence="11 14" id="KW-0472">Membrane</keyword>
<dbReference type="Pfam" id="PF07660">
    <property type="entry name" value="STN"/>
    <property type="match status" value="1"/>
</dbReference>
<dbReference type="InterPro" id="IPR037066">
    <property type="entry name" value="Plug_dom_sf"/>
</dbReference>
<sequence>MQPLFMPRPALALAIALMPAAVLAQAQRSYDVAAGPLDAALRSTAAQAGVALIFTAEQTAGQRSAGLRGSYTVEGAFEALLAGTAWQAVRQPGGGYALRRVEQVAPAAAAGATLATVNVTAVAPGAASDGSGSYAANGPSATATRLALSLRETPQSVSVITRQRMDDQGMDSMSEVLEQTPGLSVQNIGASRYTVYSRGYAIDNYQFDGIATSIDVVTQNIPQAETDLVIYDRVEVLRGAAGLLVGAGDPSGTINLVRKKPTREFQGQAGLGLGSWGRRRAEIDVSGPLAQDGRVRGRFVAAAEQGGTHVDFYEEKKRTLYGVAEVDLPDGSLLTAGLHYQSSNPRGSSGSGLPLFHSDGSPTDFGPHTNAGARWNTNRIEAYNLFATLEKPLPEGWMLKLSANHLRGKRSGSSADASWGFPDRDTGEGVMLYGGYSRAWQRQTGVDASVQGPLQLWGRRHEMALGFNWAEYDNQHEPADDDIEGRAINIYHWDNQTGLPVIAADKLMDYDTWQKQYGAYGVLRLKPRDDLSVIVGARLSNYRYALSTLYTSAALAPRSSVVGMRENAAFTPYGGIVYDLNDNHSLYASYTSIFKPQSQRDRNGAVLDPREGDNYELGIKSEFLGGRLASSAALYWVRQDNLAEVDAGQTVPGTLPAVAAYRAVKGARTQGVDFEINGEIARGWQVGASYNYNTTEDAAGQRIRTVFPRQMAKLWTSYRFGGALRGLTLGGGVNWQDRIHFTATPWQLGKAVTAEQKAFAVVNLMARYEFDRQWSATLNLNNLFDKHYLQGLDTTFYTGYYAATRNVTLNLKYRF</sequence>
<keyword evidence="8" id="KW-0408">Iron</keyword>
<dbReference type="Pfam" id="PF07715">
    <property type="entry name" value="Plug"/>
    <property type="match status" value="1"/>
</dbReference>
<evidence type="ECO:0000256" key="1">
    <source>
        <dbReference type="ARBA" id="ARBA00004571"/>
    </source>
</evidence>
<dbReference type="InterPro" id="IPR036942">
    <property type="entry name" value="Beta-barrel_TonB_sf"/>
</dbReference>
<dbReference type="Proteomes" id="UP000594778">
    <property type="component" value="Chromosome"/>
</dbReference>
<gene>
    <name evidence="18" type="ORF">I6G66_16985</name>
</gene>
<dbReference type="InterPro" id="IPR011662">
    <property type="entry name" value="Secretin/TonB_short_N"/>
</dbReference>
<evidence type="ECO:0000313" key="18">
    <source>
        <dbReference type="EMBL" id="QPS06014.1"/>
    </source>
</evidence>
<feature type="domain" description="Secretin/TonB short N-terminal" evidence="17">
    <location>
        <begin position="50"/>
        <end position="101"/>
    </location>
</feature>
<dbReference type="InterPro" id="IPR012910">
    <property type="entry name" value="Plug_dom"/>
</dbReference>
<keyword evidence="5" id="KW-0410">Iron transport</keyword>
<dbReference type="PROSITE" id="PS52016">
    <property type="entry name" value="TONB_DEPENDENT_REC_3"/>
    <property type="match status" value="1"/>
</dbReference>
<dbReference type="GO" id="GO:0009279">
    <property type="term" value="C:cell outer membrane"/>
    <property type="evidence" value="ECO:0007669"/>
    <property type="project" value="UniProtKB-SubCell"/>
</dbReference>
<evidence type="ECO:0000256" key="7">
    <source>
        <dbReference type="ARBA" id="ARBA00022729"/>
    </source>
</evidence>
<keyword evidence="3 14" id="KW-0813">Transport</keyword>
<keyword evidence="13 14" id="KW-0998">Cell outer membrane</keyword>
<evidence type="ECO:0000256" key="2">
    <source>
        <dbReference type="ARBA" id="ARBA00009810"/>
    </source>
</evidence>
<dbReference type="Gene3D" id="3.55.50.30">
    <property type="match status" value="1"/>
</dbReference>
<evidence type="ECO:0000259" key="17">
    <source>
        <dbReference type="SMART" id="SM00965"/>
    </source>
</evidence>
<dbReference type="SUPFAM" id="SSF56935">
    <property type="entry name" value="Porins"/>
    <property type="match status" value="1"/>
</dbReference>
<protein>
    <submittedName>
        <fullName evidence="18">TonB-dependent siderophore receptor</fullName>
    </submittedName>
</protein>
<evidence type="ECO:0000256" key="9">
    <source>
        <dbReference type="ARBA" id="ARBA00023065"/>
    </source>
</evidence>
<dbReference type="SMART" id="SM00965">
    <property type="entry name" value="STN"/>
    <property type="match status" value="1"/>
</dbReference>
<name>A0A7T2RZB8_DELAC</name>
<keyword evidence="12 18" id="KW-0675">Receptor</keyword>
<evidence type="ECO:0000256" key="10">
    <source>
        <dbReference type="ARBA" id="ARBA00023077"/>
    </source>
</evidence>
<dbReference type="GO" id="GO:0015891">
    <property type="term" value="P:siderophore transport"/>
    <property type="evidence" value="ECO:0007669"/>
    <property type="project" value="InterPro"/>
</dbReference>
<dbReference type="InterPro" id="IPR000531">
    <property type="entry name" value="Beta-barrel_TonB"/>
</dbReference>
<evidence type="ECO:0000256" key="3">
    <source>
        <dbReference type="ARBA" id="ARBA00022448"/>
    </source>
</evidence>
<dbReference type="FunFam" id="2.170.130.10:FF:000010">
    <property type="entry name" value="Ferripyoverdine receptor"/>
    <property type="match status" value="1"/>
</dbReference>
<evidence type="ECO:0000256" key="5">
    <source>
        <dbReference type="ARBA" id="ARBA00022496"/>
    </source>
</evidence>
<keyword evidence="4 14" id="KW-1134">Transmembrane beta strand</keyword>
<dbReference type="InterPro" id="IPR010105">
    <property type="entry name" value="TonB_sidphr_rcpt"/>
</dbReference>
<dbReference type="GO" id="GO:0038023">
    <property type="term" value="F:signaling receptor activity"/>
    <property type="evidence" value="ECO:0007669"/>
    <property type="project" value="InterPro"/>
</dbReference>
<dbReference type="GO" id="GO:0015344">
    <property type="term" value="F:siderophore uptake transmembrane transporter activity"/>
    <property type="evidence" value="ECO:0007669"/>
    <property type="project" value="TreeGrafter"/>
</dbReference>
<evidence type="ECO:0000256" key="6">
    <source>
        <dbReference type="ARBA" id="ARBA00022692"/>
    </source>
</evidence>
<dbReference type="PANTHER" id="PTHR32552:SF74">
    <property type="entry name" value="HYDROXAMATE SIDEROPHORE RECEPTOR FHUE"/>
    <property type="match status" value="1"/>
</dbReference>
<evidence type="ECO:0000256" key="13">
    <source>
        <dbReference type="ARBA" id="ARBA00023237"/>
    </source>
</evidence>
<accession>A0A7T2RZB8</accession>
<evidence type="ECO:0000256" key="4">
    <source>
        <dbReference type="ARBA" id="ARBA00022452"/>
    </source>
</evidence>
<evidence type="ECO:0000256" key="12">
    <source>
        <dbReference type="ARBA" id="ARBA00023170"/>
    </source>
</evidence>
<proteinExistence type="inferred from homology"/>
<evidence type="ECO:0000256" key="11">
    <source>
        <dbReference type="ARBA" id="ARBA00023136"/>
    </source>
</evidence>
<keyword evidence="7 16" id="KW-0732">Signal</keyword>
<dbReference type="InterPro" id="IPR039426">
    <property type="entry name" value="TonB-dep_rcpt-like"/>
</dbReference>
<evidence type="ECO:0000256" key="14">
    <source>
        <dbReference type="PROSITE-ProRule" id="PRU01360"/>
    </source>
</evidence>
<organism evidence="18 19">
    <name type="scientific">Delftia acidovorans</name>
    <name type="common">Pseudomonas acidovorans</name>
    <name type="synonym">Comamonas acidovorans</name>
    <dbReference type="NCBI Taxonomy" id="80866"/>
    <lineage>
        <taxon>Bacteria</taxon>
        <taxon>Pseudomonadati</taxon>
        <taxon>Pseudomonadota</taxon>
        <taxon>Betaproteobacteria</taxon>
        <taxon>Burkholderiales</taxon>
        <taxon>Comamonadaceae</taxon>
        <taxon>Delftia</taxon>
    </lineage>
</organism>
<feature type="chain" id="PRO_5032895377" evidence="16">
    <location>
        <begin position="27"/>
        <end position="815"/>
    </location>
</feature>
<dbReference type="EMBL" id="CP065668">
    <property type="protein sequence ID" value="QPS06014.1"/>
    <property type="molecule type" value="Genomic_DNA"/>
</dbReference>
<dbReference type="Gene3D" id="2.40.170.20">
    <property type="entry name" value="TonB-dependent receptor, beta-barrel domain"/>
    <property type="match status" value="1"/>
</dbReference>
<evidence type="ECO:0000256" key="8">
    <source>
        <dbReference type="ARBA" id="ARBA00023004"/>
    </source>
</evidence>
<dbReference type="AlphaFoldDB" id="A0A7T2RZB8"/>
<dbReference type="PANTHER" id="PTHR32552">
    <property type="entry name" value="FERRICHROME IRON RECEPTOR-RELATED"/>
    <property type="match status" value="1"/>
</dbReference>
<dbReference type="NCBIfam" id="TIGR01783">
    <property type="entry name" value="TonB-siderophor"/>
    <property type="match status" value="1"/>
</dbReference>
<feature type="signal peptide" evidence="16">
    <location>
        <begin position="1"/>
        <end position="26"/>
    </location>
</feature>
<keyword evidence="10 15" id="KW-0798">TonB box</keyword>
<dbReference type="Gene3D" id="2.170.130.10">
    <property type="entry name" value="TonB-dependent receptor, plug domain"/>
    <property type="match status" value="1"/>
</dbReference>
<keyword evidence="9" id="KW-0406">Ion transport</keyword>
<keyword evidence="6 14" id="KW-0812">Transmembrane</keyword>
<dbReference type="CDD" id="cd01347">
    <property type="entry name" value="ligand_gated_channel"/>
    <property type="match status" value="1"/>
</dbReference>
<evidence type="ECO:0000256" key="15">
    <source>
        <dbReference type="RuleBase" id="RU003357"/>
    </source>
</evidence>
<evidence type="ECO:0000313" key="19">
    <source>
        <dbReference type="Proteomes" id="UP000594778"/>
    </source>
</evidence>
<dbReference type="Pfam" id="PF00593">
    <property type="entry name" value="TonB_dep_Rec_b-barrel"/>
    <property type="match status" value="1"/>
</dbReference>
<comment type="subcellular location">
    <subcellularLocation>
        <location evidence="1 14">Cell outer membrane</location>
        <topology evidence="1 14">Multi-pass membrane protein</topology>
    </subcellularLocation>
</comment>
<evidence type="ECO:0000256" key="16">
    <source>
        <dbReference type="SAM" id="SignalP"/>
    </source>
</evidence>